<organism evidence="2 3">
    <name type="scientific">Brassica cretica</name>
    <name type="common">Mustard</name>
    <dbReference type="NCBI Taxonomy" id="69181"/>
    <lineage>
        <taxon>Eukaryota</taxon>
        <taxon>Viridiplantae</taxon>
        <taxon>Streptophyta</taxon>
        <taxon>Embryophyta</taxon>
        <taxon>Tracheophyta</taxon>
        <taxon>Spermatophyta</taxon>
        <taxon>Magnoliopsida</taxon>
        <taxon>eudicotyledons</taxon>
        <taxon>Gunneridae</taxon>
        <taxon>Pentapetalae</taxon>
        <taxon>rosids</taxon>
        <taxon>malvids</taxon>
        <taxon>Brassicales</taxon>
        <taxon>Brassicaceae</taxon>
        <taxon>Brassiceae</taxon>
        <taxon>Brassica</taxon>
    </lineage>
</organism>
<evidence type="ECO:0000313" key="3">
    <source>
        <dbReference type="Proteomes" id="UP000712600"/>
    </source>
</evidence>
<dbReference type="EMBL" id="QGKX02000088">
    <property type="protein sequence ID" value="KAF3587760.1"/>
    <property type="molecule type" value="Genomic_DNA"/>
</dbReference>
<comment type="caution">
    <text evidence="2">The sequence shown here is derived from an EMBL/GenBank/DDBJ whole genome shotgun (WGS) entry which is preliminary data.</text>
</comment>
<reference evidence="2" key="1">
    <citation type="submission" date="2019-12" db="EMBL/GenBank/DDBJ databases">
        <title>Genome sequencing and annotation of Brassica cretica.</title>
        <authorList>
            <person name="Studholme D.J."/>
            <person name="Sarris P."/>
        </authorList>
    </citation>
    <scope>NUCLEOTIDE SEQUENCE</scope>
    <source>
        <strain evidence="2">PFS-109/04</strain>
        <tissue evidence="2">Leaf</tissue>
    </source>
</reference>
<dbReference type="Proteomes" id="UP000712600">
    <property type="component" value="Unassembled WGS sequence"/>
</dbReference>
<gene>
    <name evidence="2" type="ORF">F2Q69_00028779</name>
</gene>
<feature type="compositionally biased region" description="Polar residues" evidence="1">
    <location>
        <begin position="36"/>
        <end position="59"/>
    </location>
</feature>
<evidence type="ECO:0000256" key="1">
    <source>
        <dbReference type="SAM" id="MobiDB-lite"/>
    </source>
</evidence>
<feature type="region of interest" description="Disordered" evidence="1">
    <location>
        <begin position="32"/>
        <end position="85"/>
    </location>
</feature>
<feature type="compositionally biased region" description="Basic and acidic residues" evidence="1">
    <location>
        <begin position="60"/>
        <end position="71"/>
    </location>
</feature>
<accession>A0A8S9S3K4</accession>
<proteinExistence type="predicted"/>
<sequence>MSDDRNGIHLSQQRISARVSACSSYLGNIRAPGSTIAKTSSEAQSFPSSTRISGPSSTRLRSDIGETDHPQGSEYGSDLNGTQDRRITGAMSCLREAC</sequence>
<protein>
    <submittedName>
        <fullName evidence="2">Uncharacterized protein</fullName>
    </submittedName>
</protein>
<name>A0A8S9S3K4_BRACR</name>
<evidence type="ECO:0000313" key="2">
    <source>
        <dbReference type="EMBL" id="KAF3587760.1"/>
    </source>
</evidence>
<dbReference type="AlphaFoldDB" id="A0A8S9S3K4"/>